<keyword evidence="1" id="KW-0812">Transmembrane</keyword>
<accession>A0ABQ7Z017</accession>
<dbReference type="EMBL" id="JAGKQM010000016">
    <property type="protein sequence ID" value="KAH0873542.1"/>
    <property type="molecule type" value="Genomic_DNA"/>
</dbReference>
<evidence type="ECO:0000313" key="2">
    <source>
        <dbReference type="EMBL" id="KAH0873542.1"/>
    </source>
</evidence>
<organism evidence="2 3">
    <name type="scientific">Brassica napus</name>
    <name type="common">Rape</name>
    <dbReference type="NCBI Taxonomy" id="3708"/>
    <lineage>
        <taxon>Eukaryota</taxon>
        <taxon>Viridiplantae</taxon>
        <taxon>Streptophyta</taxon>
        <taxon>Embryophyta</taxon>
        <taxon>Tracheophyta</taxon>
        <taxon>Spermatophyta</taxon>
        <taxon>Magnoliopsida</taxon>
        <taxon>eudicotyledons</taxon>
        <taxon>Gunneridae</taxon>
        <taxon>Pentapetalae</taxon>
        <taxon>rosids</taxon>
        <taxon>malvids</taxon>
        <taxon>Brassicales</taxon>
        <taxon>Brassicaceae</taxon>
        <taxon>Brassiceae</taxon>
        <taxon>Brassica</taxon>
    </lineage>
</organism>
<protein>
    <submittedName>
        <fullName evidence="2">Uncharacterized protein</fullName>
    </submittedName>
</protein>
<sequence length="221" mass="25635">MENGKRSHIRAFDQTPPSSLLHSLTHLIWWVMSSTTLDGSHTREESSTTEPLRYSGGLLTENQKGIKGGSRNKGLRTHHLTSGSRDIWQRYCKKIEDQEEVRKRESLLSSFTVLIDFKLFGILKEFWISVLRKFSIDVTLSFSYEDSPSVIVIMLRVNKWLLQPNFSVLCFILCFVLCFFFAFVICVCVLERSMQNQKLSFLIFKLIKKISYLFNTKVAMS</sequence>
<evidence type="ECO:0000313" key="3">
    <source>
        <dbReference type="Proteomes" id="UP000824890"/>
    </source>
</evidence>
<keyword evidence="3" id="KW-1185">Reference proteome</keyword>
<reference evidence="2 3" key="1">
    <citation type="submission" date="2021-05" db="EMBL/GenBank/DDBJ databases">
        <title>Genome Assembly of Synthetic Allotetraploid Brassica napus Reveals Homoeologous Exchanges between Subgenomes.</title>
        <authorList>
            <person name="Davis J.T."/>
        </authorList>
    </citation>
    <scope>NUCLEOTIDE SEQUENCE [LARGE SCALE GENOMIC DNA]</scope>
    <source>
        <strain evidence="3">cv. Da-Ae</strain>
        <tissue evidence="2">Seedling</tissue>
    </source>
</reference>
<evidence type="ECO:0000256" key="1">
    <source>
        <dbReference type="SAM" id="Phobius"/>
    </source>
</evidence>
<gene>
    <name evidence="2" type="ORF">HID58_070904</name>
</gene>
<keyword evidence="1" id="KW-1133">Transmembrane helix</keyword>
<proteinExistence type="predicted"/>
<dbReference type="Proteomes" id="UP000824890">
    <property type="component" value="Unassembled WGS sequence"/>
</dbReference>
<name>A0ABQ7Z017_BRANA</name>
<feature type="transmembrane region" description="Helical" evidence="1">
    <location>
        <begin position="166"/>
        <end position="190"/>
    </location>
</feature>
<comment type="caution">
    <text evidence="2">The sequence shown here is derived from an EMBL/GenBank/DDBJ whole genome shotgun (WGS) entry which is preliminary data.</text>
</comment>
<keyword evidence="1" id="KW-0472">Membrane</keyword>